<keyword evidence="7" id="KW-0067">ATP-binding</keyword>
<evidence type="ECO:0000256" key="8">
    <source>
        <dbReference type="ARBA" id="ARBA00022842"/>
    </source>
</evidence>
<comment type="caution">
    <text evidence="11">The sequence shown here is derived from an EMBL/GenBank/DDBJ whole genome shotgun (WGS) entry which is preliminary data.</text>
</comment>
<evidence type="ECO:0000259" key="10">
    <source>
        <dbReference type="Pfam" id="PF01909"/>
    </source>
</evidence>
<evidence type="ECO:0000256" key="4">
    <source>
        <dbReference type="ARBA" id="ARBA00022695"/>
    </source>
</evidence>
<evidence type="ECO:0000256" key="5">
    <source>
        <dbReference type="ARBA" id="ARBA00022723"/>
    </source>
</evidence>
<evidence type="ECO:0000256" key="1">
    <source>
        <dbReference type="ARBA" id="ARBA00001946"/>
    </source>
</evidence>
<evidence type="ECO:0000256" key="3">
    <source>
        <dbReference type="ARBA" id="ARBA00022679"/>
    </source>
</evidence>
<organism evidence="11 12">
    <name type="scientific">Asticcacaulis benevestitus DSM 16100 = ATCC BAA-896</name>
    <dbReference type="NCBI Taxonomy" id="1121022"/>
    <lineage>
        <taxon>Bacteria</taxon>
        <taxon>Pseudomonadati</taxon>
        <taxon>Pseudomonadota</taxon>
        <taxon>Alphaproteobacteria</taxon>
        <taxon>Caulobacterales</taxon>
        <taxon>Caulobacteraceae</taxon>
        <taxon>Asticcacaulis</taxon>
    </lineage>
</organism>
<protein>
    <recommendedName>
        <fullName evidence="10">Polymerase nucleotidyl transferase domain-containing protein</fullName>
    </recommendedName>
</protein>
<dbReference type="PATRIC" id="fig|1121022.4.peg.3307"/>
<dbReference type="InterPro" id="IPR043519">
    <property type="entry name" value="NT_sf"/>
</dbReference>
<dbReference type="Pfam" id="PF01909">
    <property type="entry name" value="NTP_transf_2"/>
    <property type="match status" value="1"/>
</dbReference>
<keyword evidence="6" id="KW-0547">Nucleotide-binding</keyword>
<sequence>MKRDAVLHTLRNHEAELKKLGVERLYLFGSVSRDEAEAHSDIDLFFDFNDPKFSLIELISVQNHLSHLLQNPADVMTRGSLHPALRAGIEQSALQVF</sequence>
<dbReference type="eggNOG" id="COG1669">
    <property type="taxonomic scope" value="Bacteria"/>
</dbReference>
<dbReference type="PANTHER" id="PTHR33571:SF14">
    <property type="entry name" value="PROTEIN ADENYLYLTRANSFERASE MJ0435-RELATED"/>
    <property type="match status" value="1"/>
</dbReference>
<dbReference type="RefSeq" id="WP_018082003.1">
    <property type="nucleotide sequence ID" value="NZ_AQWM01000009.1"/>
</dbReference>
<proteinExistence type="inferred from homology"/>
<accession>V4PS94</accession>
<keyword evidence="2" id="KW-1277">Toxin-antitoxin system</keyword>
<keyword evidence="3" id="KW-0808">Transferase</keyword>
<name>V4PS94_9CAUL</name>
<evidence type="ECO:0000313" key="11">
    <source>
        <dbReference type="EMBL" id="ESQ88405.1"/>
    </source>
</evidence>
<dbReference type="SUPFAM" id="SSF81301">
    <property type="entry name" value="Nucleotidyltransferase"/>
    <property type="match status" value="1"/>
</dbReference>
<gene>
    <name evidence="11" type="ORF">ABENE_16265</name>
</gene>
<dbReference type="OrthoDB" id="559450at2"/>
<keyword evidence="4" id="KW-0548">Nucleotidyltransferase</keyword>
<dbReference type="GO" id="GO:0005524">
    <property type="term" value="F:ATP binding"/>
    <property type="evidence" value="ECO:0007669"/>
    <property type="project" value="UniProtKB-KW"/>
</dbReference>
<dbReference type="GO" id="GO:0046872">
    <property type="term" value="F:metal ion binding"/>
    <property type="evidence" value="ECO:0007669"/>
    <property type="project" value="UniProtKB-KW"/>
</dbReference>
<evidence type="ECO:0000256" key="9">
    <source>
        <dbReference type="ARBA" id="ARBA00038276"/>
    </source>
</evidence>
<dbReference type="Gene3D" id="3.30.460.10">
    <property type="entry name" value="Beta Polymerase, domain 2"/>
    <property type="match status" value="1"/>
</dbReference>
<dbReference type="STRING" id="1121022.GCA_000376105_02335"/>
<dbReference type="Proteomes" id="UP000017837">
    <property type="component" value="Unassembled WGS sequence"/>
</dbReference>
<evidence type="ECO:0000256" key="7">
    <source>
        <dbReference type="ARBA" id="ARBA00022840"/>
    </source>
</evidence>
<evidence type="ECO:0000313" key="12">
    <source>
        <dbReference type="Proteomes" id="UP000017837"/>
    </source>
</evidence>
<keyword evidence="8" id="KW-0460">Magnesium</keyword>
<evidence type="ECO:0000256" key="6">
    <source>
        <dbReference type="ARBA" id="ARBA00022741"/>
    </source>
</evidence>
<dbReference type="GO" id="GO:0016779">
    <property type="term" value="F:nucleotidyltransferase activity"/>
    <property type="evidence" value="ECO:0007669"/>
    <property type="project" value="UniProtKB-KW"/>
</dbReference>
<dbReference type="CDD" id="cd05403">
    <property type="entry name" value="NT_KNTase_like"/>
    <property type="match status" value="1"/>
</dbReference>
<dbReference type="EMBL" id="AWGB01000038">
    <property type="protein sequence ID" value="ESQ88405.1"/>
    <property type="molecule type" value="Genomic_DNA"/>
</dbReference>
<reference evidence="11 12" key="1">
    <citation type="journal article" date="2014" name="Nature">
        <title>Sequential evolution of bacterial morphology by co-option of a developmental regulator.</title>
        <authorList>
            <person name="Jiang C."/>
            <person name="Brown P.J."/>
            <person name="Ducret A."/>
            <person name="Brun Y.V."/>
        </authorList>
    </citation>
    <scope>NUCLEOTIDE SEQUENCE [LARGE SCALE GENOMIC DNA]</scope>
    <source>
        <strain evidence="11 12">DSM 16100</strain>
    </source>
</reference>
<dbReference type="AlphaFoldDB" id="V4PS94"/>
<feature type="domain" description="Polymerase nucleotidyl transferase" evidence="10">
    <location>
        <begin position="11"/>
        <end position="91"/>
    </location>
</feature>
<comment type="cofactor">
    <cofactor evidence="1">
        <name>Mg(2+)</name>
        <dbReference type="ChEBI" id="CHEBI:18420"/>
    </cofactor>
</comment>
<comment type="similarity">
    <text evidence="9">Belongs to the MntA antitoxin family.</text>
</comment>
<dbReference type="InterPro" id="IPR052038">
    <property type="entry name" value="Type-VII_TA_antitoxin"/>
</dbReference>
<keyword evidence="5" id="KW-0479">Metal-binding</keyword>
<dbReference type="InterPro" id="IPR002934">
    <property type="entry name" value="Polymerase_NTP_transf_dom"/>
</dbReference>
<keyword evidence="12" id="KW-1185">Reference proteome</keyword>
<evidence type="ECO:0000256" key="2">
    <source>
        <dbReference type="ARBA" id="ARBA00022649"/>
    </source>
</evidence>
<dbReference type="PANTHER" id="PTHR33571">
    <property type="entry name" value="SSL8005 PROTEIN"/>
    <property type="match status" value="1"/>
</dbReference>